<evidence type="ECO:0000313" key="2">
    <source>
        <dbReference type="EMBL" id="QZP28728.1"/>
    </source>
</evidence>
<dbReference type="InterPro" id="IPR029052">
    <property type="entry name" value="Metallo-depent_PP-like"/>
</dbReference>
<dbReference type="RefSeq" id="WP_028692352.1">
    <property type="nucleotide sequence ID" value="NZ_CP081966.1"/>
</dbReference>
<dbReference type="PANTHER" id="PTHR42850:SF11">
    <property type="entry name" value="BIS(5'-NUCLEOSYL)-TETRAPHOSPHATASE [SYMMETRICAL]"/>
    <property type="match status" value="1"/>
</dbReference>
<dbReference type="InterPro" id="IPR050126">
    <property type="entry name" value="Ap4A_hydrolase"/>
</dbReference>
<sequence>MSSKILRLPINPSGRDFVVGDIHFKTMDLHRGLHALGFDKTKDRVIAVGDLIDRGPGVLDGLKLLGEPWFYTVQGNHERMLIDAYRENPLARYAAHGAGWWPTIADESKGMIIDKLSSLPLAIEIESSNGIVGIVHADVPAGVTWPKFLAELDNQAFEDVALWGRERVKKHFRDGVSEAWRVCTGHTWVPRPLRLGNVLALDITGGGDGSLAIYCVQDDMTYIDGLPASLDQAERLTEKLQMLGKKAQQLKTALNGNKLIESQIHAVTVDVTLKQVTSMWLQVQEGVVEQQKLVNALHGLSLVNGERRSAMLDELCSKHAGSQTESLLRRLLG</sequence>
<reference evidence="2 3" key="1">
    <citation type="submission" date="2021-08" db="EMBL/GenBank/DDBJ databases">
        <title>Bactericidal Effect of Pseudomonas oryziphila sp. nov., a novel Pseudomonas Species Against Xanthomonas oryzae Reduces Disease Severity of Bacterial Leaf Streak of Rice.</title>
        <authorList>
            <person name="Yang R."/>
            <person name="Li S."/>
            <person name="Li Y."/>
            <person name="Yan Y."/>
            <person name="Fang Y."/>
            <person name="Zou L."/>
            <person name="Chen G."/>
        </authorList>
    </citation>
    <scope>NUCLEOTIDE SEQUENCE [LARGE SCALE GENOMIC DNA]</scope>
    <source>
        <strain evidence="2 3">DSM 17497</strain>
    </source>
</reference>
<dbReference type="Proteomes" id="UP000825591">
    <property type="component" value="Chromosome"/>
</dbReference>
<name>A0ABX9B5U2_9PSED</name>
<dbReference type="EMBL" id="CP081966">
    <property type="protein sequence ID" value="QZP28728.1"/>
    <property type="molecule type" value="Genomic_DNA"/>
</dbReference>
<proteinExistence type="predicted"/>
<dbReference type="Gene3D" id="3.60.21.10">
    <property type="match status" value="1"/>
</dbReference>
<gene>
    <name evidence="2" type="ORF">K5H97_10430</name>
</gene>
<evidence type="ECO:0000259" key="1">
    <source>
        <dbReference type="Pfam" id="PF00149"/>
    </source>
</evidence>
<protein>
    <submittedName>
        <fullName evidence="2">Metallophosphoesterase</fullName>
    </submittedName>
</protein>
<feature type="domain" description="Calcineurin-like phosphoesterase" evidence="1">
    <location>
        <begin position="18"/>
        <end position="138"/>
    </location>
</feature>
<organism evidence="2 3">
    <name type="scientific">Pseudomonas mosselii</name>
    <dbReference type="NCBI Taxonomy" id="78327"/>
    <lineage>
        <taxon>Bacteria</taxon>
        <taxon>Pseudomonadati</taxon>
        <taxon>Pseudomonadota</taxon>
        <taxon>Gammaproteobacteria</taxon>
        <taxon>Pseudomonadales</taxon>
        <taxon>Pseudomonadaceae</taxon>
        <taxon>Pseudomonas</taxon>
    </lineage>
</organism>
<accession>A0ABX9B5U2</accession>
<dbReference type="Pfam" id="PF00149">
    <property type="entry name" value="Metallophos"/>
    <property type="match status" value="1"/>
</dbReference>
<keyword evidence="3" id="KW-1185">Reference proteome</keyword>
<dbReference type="InterPro" id="IPR004843">
    <property type="entry name" value="Calcineurin-like_PHP"/>
</dbReference>
<dbReference type="SUPFAM" id="SSF56300">
    <property type="entry name" value="Metallo-dependent phosphatases"/>
    <property type="match status" value="1"/>
</dbReference>
<dbReference type="PANTHER" id="PTHR42850">
    <property type="entry name" value="METALLOPHOSPHOESTERASE"/>
    <property type="match status" value="1"/>
</dbReference>
<evidence type="ECO:0000313" key="3">
    <source>
        <dbReference type="Proteomes" id="UP000825591"/>
    </source>
</evidence>